<feature type="compositionally biased region" description="Polar residues" evidence="12">
    <location>
        <begin position="180"/>
        <end position="196"/>
    </location>
</feature>
<accession>A0A7K8T5K2</accession>
<comment type="caution">
    <text evidence="14">The sequence shown here is derived from an EMBL/GenBank/DDBJ whole genome shotgun (WGS) entry which is preliminary data.</text>
</comment>
<organism evidence="14 15">
    <name type="scientific">Nyctibius bracteatus</name>
    <name type="common">Rufous potoo</name>
    <dbReference type="NCBI Taxonomy" id="48426"/>
    <lineage>
        <taxon>Eukaryota</taxon>
        <taxon>Metazoa</taxon>
        <taxon>Chordata</taxon>
        <taxon>Craniata</taxon>
        <taxon>Vertebrata</taxon>
        <taxon>Euteleostomi</taxon>
        <taxon>Archelosauria</taxon>
        <taxon>Archosauria</taxon>
        <taxon>Dinosauria</taxon>
        <taxon>Saurischia</taxon>
        <taxon>Theropoda</taxon>
        <taxon>Coelurosauria</taxon>
        <taxon>Aves</taxon>
        <taxon>Neognathae</taxon>
        <taxon>Neoaves</taxon>
        <taxon>Strisores</taxon>
        <taxon>Caprimulgiformes</taxon>
        <taxon>Nyctibiidae</taxon>
        <taxon>Nyctibius</taxon>
    </lineage>
</organism>
<dbReference type="GO" id="GO:0000978">
    <property type="term" value="F:RNA polymerase II cis-regulatory region sequence-specific DNA binding"/>
    <property type="evidence" value="ECO:0007669"/>
    <property type="project" value="TreeGrafter"/>
</dbReference>
<evidence type="ECO:0000256" key="10">
    <source>
        <dbReference type="ARBA" id="ARBA00023242"/>
    </source>
</evidence>
<keyword evidence="2" id="KW-0678">Repressor</keyword>
<dbReference type="Proteomes" id="UP000538472">
    <property type="component" value="Unassembled WGS sequence"/>
</dbReference>
<dbReference type="Pfam" id="PF00096">
    <property type="entry name" value="zf-C2H2"/>
    <property type="match status" value="3"/>
</dbReference>
<dbReference type="FunFam" id="3.30.160.60:FF:000205">
    <property type="entry name" value="Putative Krueppel-like factor 10"/>
    <property type="match status" value="1"/>
</dbReference>
<keyword evidence="8" id="KW-0238">DNA-binding</keyword>
<dbReference type="GO" id="GO:0008270">
    <property type="term" value="F:zinc ion binding"/>
    <property type="evidence" value="ECO:0007669"/>
    <property type="project" value="UniProtKB-KW"/>
</dbReference>
<dbReference type="PANTHER" id="PTHR23235:SF64">
    <property type="entry name" value="KRUEPPEL-LIKE FACTOR 10"/>
    <property type="match status" value="1"/>
</dbReference>
<evidence type="ECO:0000256" key="9">
    <source>
        <dbReference type="ARBA" id="ARBA00023163"/>
    </source>
</evidence>
<evidence type="ECO:0000256" key="12">
    <source>
        <dbReference type="SAM" id="MobiDB-lite"/>
    </source>
</evidence>
<name>A0A7K8T5K2_9AVES</name>
<dbReference type="AlphaFoldDB" id="A0A7K8T5K2"/>
<evidence type="ECO:0000256" key="3">
    <source>
        <dbReference type="ARBA" id="ARBA00022723"/>
    </source>
</evidence>
<dbReference type="GO" id="GO:0005634">
    <property type="term" value="C:nucleus"/>
    <property type="evidence" value="ECO:0007669"/>
    <property type="project" value="UniProtKB-SubCell"/>
</dbReference>
<feature type="domain" description="C2H2-type" evidence="13">
    <location>
        <begin position="388"/>
        <end position="417"/>
    </location>
</feature>
<evidence type="ECO:0000256" key="8">
    <source>
        <dbReference type="ARBA" id="ARBA00023125"/>
    </source>
</evidence>
<dbReference type="InterPro" id="IPR036236">
    <property type="entry name" value="Znf_C2H2_sf"/>
</dbReference>
<keyword evidence="7" id="KW-0805">Transcription regulation</keyword>
<dbReference type="FunFam" id="3.30.160.60:FF:000134">
    <property type="entry name" value="Krueppel-like factor 11"/>
    <property type="match status" value="1"/>
</dbReference>
<dbReference type="PROSITE" id="PS50157">
    <property type="entry name" value="ZINC_FINGER_C2H2_2"/>
    <property type="match status" value="3"/>
</dbReference>
<evidence type="ECO:0000256" key="11">
    <source>
        <dbReference type="PROSITE-ProRule" id="PRU00042"/>
    </source>
</evidence>
<evidence type="ECO:0000256" key="6">
    <source>
        <dbReference type="ARBA" id="ARBA00022833"/>
    </source>
</evidence>
<evidence type="ECO:0000256" key="4">
    <source>
        <dbReference type="ARBA" id="ARBA00022737"/>
    </source>
</evidence>
<sequence length="469" mass="50682">RQEEEMEMMTEKQRDTRYFWNNTSEKSDYEAVEALISMSCNWKSDFKKHAEMRPITPASDMSEESDETLLPGAADFNTIPAFCLTPPYSPSDLEMSQVVPPGAPAPAAALGKSLAEAAKPLLAAPRREAERPAAARPLKAQATSVIRHTADAQLCNRKTCPVRTDSVLKYRDSVLRETNGKQNTKAAEESVCSTVVPSGASDESGELPVADGKTAEPDAGPVPSTKPSVSRHQPVPGSVQQPVGAALPCPAQGSGAPSVPMICQVVPLPASNNVVTAVVPNATPSQQPALCQPMVFMGTQVPKGALMFVVPQPVVQSTKAPIISPNGTRLSPIAPAPGFVPSAAKTTPHVDSSRIRSHICSYPGCGKTYFKSSHLKAHVRTHTGEKPFSCSWKGCERRFARSDELSRHRRTHTGEKKFACPMCERRFMRSDHLTKHARRHLSAKKLPNWQMEVSKLNDIAVPPTSATAQ</sequence>
<reference evidence="14 15" key="1">
    <citation type="submission" date="2019-09" db="EMBL/GenBank/DDBJ databases">
        <title>Bird 10,000 Genomes (B10K) Project - Family phase.</title>
        <authorList>
            <person name="Zhang G."/>
        </authorList>
    </citation>
    <scope>NUCLEOTIDE SEQUENCE [LARGE SCALE GENOMIC DNA]</scope>
    <source>
        <strain evidence="14">B10K-CU-031-10</strain>
        <tissue evidence="14">Muscle</tissue>
    </source>
</reference>
<dbReference type="EMBL" id="VWZB01000616">
    <property type="protein sequence ID" value="NXF36670.1"/>
    <property type="molecule type" value="Genomic_DNA"/>
</dbReference>
<keyword evidence="10" id="KW-0539">Nucleus</keyword>
<gene>
    <name evidence="14" type="primary">Klf10</name>
    <name evidence="14" type="ORF">NYCBRA_R00987</name>
</gene>
<keyword evidence="4" id="KW-0677">Repeat</keyword>
<feature type="non-terminal residue" evidence="14">
    <location>
        <position position="469"/>
    </location>
</feature>
<feature type="region of interest" description="Disordered" evidence="12">
    <location>
        <begin position="178"/>
        <end position="243"/>
    </location>
</feature>
<keyword evidence="15" id="KW-1185">Reference proteome</keyword>
<dbReference type="PANTHER" id="PTHR23235">
    <property type="entry name" value="KRUEPPEL-LIKE TRANSCRIPTION FACTOR"/>
    <property type="match status" value="1"/>
</dbReference>
<dbReference type="SUPFAM" id="SSF57667">
    <property type="entry name" value="beta-beta-alpha zinc fingers"/>
    <property type="match status" value="2"/>
</dbReference>
<evidence type="ECO:0000256" key="1">
    <source>
        <dbReference type="ARBA" id="ARBA00004123"/>
    </source>
</evidence>
<proteinExistence type="predicted"/>
<protein>
    <submittedName>
        <fullName evidence="14">KLF10 factor</fullName>
    </submittedName>
</protein>
<dbReference type="Gene3D" id="3.30.160.60">
    <property type="entry name" value="Classic Zinc Finger"/>
    <property type="match status" value="3"/>
</dbReference>
<keyword evidence="5 11" id="KW-0863">Zinc-finger</keyword>
<feature type="domain" description="C2H2-type" evidence="13">
    <location>
        <begin position="418"/>
        <end position="445"/>
    </location>
</feature>
<evidence type="ECO:0000313" key="15">
    <source>
        <dbReference type="Proteomes" id="UP000538472"/>
    </source>
</evidence>
<dbReference type="CDD" id="cd21572">
    <property type="entry name" value="KLF10_N"/>
    <property type="match status" value="1"/>
</dbReference>
<evidence type="ECO:0000256" key="2">
    <source>
        <dbReference type="ARBA" id="ARBA00022491"/>
    </source>
</evidence>
<evidence type="ECO:0000259" key="13">
    <source>
        <dbReference type="PROSITE" id="PS50157"/>
    </source>
</evidence>
<dbReference type="InterPro" id="IPR013087">
    <property type="entry name" value="Znf_C2H2_type"/>
</dbReference>
<evidence type="ECO:0000313" key="14">
    <source>
        <dbReference type="EMBL" id="NXF36670.1"/>
    </source>
</evidence>
<feature type="domain" description="C2H2-type" evidence="13">
    <location>
        <begin position="358"/>
        <end position="387"/>
    </location>
</feature>
<dbReference type="SMART" id="SM00355">
    <property type="entry name" value="ZnF_C2H2"/>
    <property type="match status" value="3"/>
</dbReference>
<comment type="subcellular location">
    <subcellularLocation>
        <location evidence="1">Nucleus</location>
    </subcellularLocation>
</comment>
<evidence type="ECO:0000256" key="5">
    <source>
        <dbReference type="ARBA" id="ARBA00022771"/>
    </source>
</evidence>
<dbReference type="PROSITE" id="PS00028">
    <property type="entry name" value="ZINC_FINGER_C2H2_1"/>
    <property type="match status" value="3"/>
</dbReference>
<keyword evidence="6" id="KW-0862">Zinc</keyword>
<keyword evidence="3" id="KW-0479">Metal-binding</keyword>
<keyword evidence="9" id="KW-0804">Transcription</keyword>
<feature type="non-terminal residue" evidence="14">
    <location>
        <position position="1"/>
    </location>
</feature>
<evidence type="ECO:0000256" key="7">
    <source>
        <dbReference type="ARBA" id="ARBA00023015"/>
    </source>
</evidence>
<dbReference type="FunFam" id="3.30.160.60:FF:000018">
    <property type="entry name" value="Krueppel-like factor 15"/>
    <property type="match status" value="1"/>
</dbReference>
<dbReference type="GO" id="GO:0000981">
    <property type="term" value="F:DNA-binding transcription factor activity, RNA polymerase II-specific"/>
    <property type="evidence" value="ECO:0007669"/>
    <property type="project" value="TreeGrafter"/>
</dbReference>